<dbReference type="InterPro" id="IPR005532">
    <property type="entry name" value="SUMF_dom"/>
</dbReference>
<evidence type="ECO:0000313" key="4">
    <source>
        <dbReference type="EMBL" id="QOZ68302.1"/>
    </source>
</evidence>
<evidence type="ECO:0000313" key="5">
    <source>
        <dbReference type="Proteomes" id="UP000594015"/>
    </source>
</evidence>
<protein>
    <submittedName>
        <fullName evidence="4">Formylglycine-generating enzyme family protein</fullName>
    </submittedName>
</protein>
<keyword evidence="2" id="KW-0732">Signal</keyword>
<dbReference type="InterPro" id="IPR016187">
    <property type="entry name" value="CTDL_fold"/>
</dbReference>
<dbReference type="PANTHER" id="PTHR23150:SF35">
    <property type="entry name" value="BLL6746 PROTEIN"/>
    <property type="match status" value="1"/>
</dbReference>
<feature type="region of interest" description="Disordered" evidence="1">
    <location>
        <begin position="25"/>
        <end position="50"/>
    </location>
</feature>
<feature type="chain" id="PRO_5042003951" evidence="2">
    <location>
        <begin position="23"/>
        <end position="290"/>
    </location>
</feature>
<evidence type="ECO:0000256" key="2">
    <source>
        <dbReference type="SAM" id="SignalP"/>
    </source>
</evidence>
<name>A0AAE7TGK1_9BRAD</name>
<dbReference type="Proteomes" id="UP000594015">
    <property type="component" value="Chromosome"/>
</dbReference>
<organism evidence="4 5">
    <name type="scientific">Bradyrhizobium arachidis</name>
    <dbReference type="NCBI Taxonomy" id="858423"/>
    <lineage>
        <taxon>Bacteria</taxon>
        <taxon>Pseudomonadati</taxon>
        <taxon>Pseudomonadota</taxon>
        <taxon>Alphaproteobacteria</taxon>
        <taxon>Hyphomicrobiales</taxon>
        <taxon>Nitrobacteraceae</taxon>
        <taxon>Bradyrhizobium</taxon>
    </lineage>
</organism>
<dbReference type="AlphaFoldDB" id="A0AAE7TGK1"/>
<dbReference type="InterPro" id="IPR051043">
    <property type="entry name" value="Sulfatase_Mod_Factor_Kinase"/>
</dbReference>
<reference evidence="4 5" key="1">
    <citation type="submission" date="2018-06" db="EMBL/GenBank/DDBJ databases">
        <title>Comparative genomics of Bradyrhizobium nodulating Arachidis hypogaea.</title>
        <authorList>
            <person name="Li Y."/>
        </authorList>
    </citation>
    <scope>NUCLEOTIDE SEQUENCE [LARGE SCALE GENOMIC DNA]</scope>
    <source>
        <strain evidence="4 5">CCBAU 051107</strain>
    </source>
</reference>
<gene>
    <name evidence="4" type="ORF">WN72_19815</name>
</gene>
<evidence type="ECO:0000256" key="1">
    <source>
        <dbReference type="SAM" id="MobiDB-lite"/>
    </source>
</evidence>
<dbReference type="KEGG" id="barh:WN72_19815"/>
<dbReference type="InterPro" id="IPR042095">
    <property type="entry name" value="SUMF_sf"/>
</dbReference>
<sequence length="290" mass="31954">MNFAVLTVICLTALFASAAASAQRGLSSGPSVDQPSAPSDTRMAQQQGASLDPGELFRDCDNCAELVVVPPGDFVMGSNDTPYEKPEHLISIRKPFAIGRREVTFAEWDPCADAGACKVRPEDHGWGRGDRPVINISWEDAKLYVAWLSQKTGQKYRLPSEAEWEYAARAGTRTPFWWGREAGAGHAQCDGCGSPIKQQVVPTGSFRPNGFGLYDTSGNAAEWVEDCWNDSYRNAPKDASPWTSGDCRLRVLRGGNFLSKANDVRSSARFRYDVDVRYYANGFRVVRELP</sequence>
<dbReference type="RefSeq" id="WP_027560425.1">
    <property type="nucleotide sequence ID" value="NZ_AXAD01000005.1"/>
</dbReference>
<feature type="domain" description="Sulfatase-modifying factor enzyme-like" evidence="3">
    <location>
        <begin position="63"/>
        <end position="287"/>
    </location>
</feature>
<proteinExistence type="predicted"/>
<dbReference type="GO" id="GO:0120147">
    <property type="term" value="F:formylglycine-generating oxidase activity"/>
    <property type="evidence" value="ECO:0007669"/>
    <property type="project" value="TreeGrafter"/>
</dbReference>
<evidence type="ECO:0000259" key="3">
    <source>
        <dbReference type="Pfam" id="PF03781"/>
    </source>
</evidence>
<dbReference type="Gene3D" id="3.90.1580.10">
    <property type="entry name" value="paralog of FGE (formylglycine-generating enzyme)"/>
    <property type="match status" value="1"/>
</dbReference>
<accession>A0AAE7TGK1</accession>
<dbReference type="PANTHER" id="PTHR23150">
    <property type="entry name" value="SULFATASE MODIFYING FACTOR 1, 2"/>
    <property type="match status" value="1"/>
</dbReference>
<dbReference type="SUPFAM" id="SSF56436">
    <property type="entry name" value="C-type lectin-like"/>
    <property type="match status" value="1"/>
</dbReference>
<feature type="signal peptide" evidence="2">
    <location>
        <begin position="1"/>
        <end position="22"/>
    </location>
</feature>
<feature type="compositionally biased region" description="Polar residues" evidence="1">
    <location>
        <begin position="25"/>
        <end position="49"/>
    </location>
</feature>
<dbReference type="Pfam" id="PF03781">
    <property type="entry name" value="FGE-sulfatase"/>
    <property type="match status" value="1"/>
</dbReference>
<dbReference type="EMBL" id="CP030050">
    <property type="protein sequence ID" value="QOZ68302.1"/>
    <property type="molecule type" value="Genomic_DNA"/>
</dbReference>